<evidence type="ECO:0000313" key="7">
    <source>
        <dbReference type="EMBL" id="KAK7249066.1"/>
    </source>
</evidence>
<evidence type="ECO:0000256" key="1">
    <source>
        <dbReference type="ARBA" id="ARBA00006432"/>
    </source>
</evidence>
<protein>
    <submittedName>
        <fullName evidence="7">4-coumarate--CoA ligase</fullName>
    </submittedName>
</protein>
<proteinExistence type="inferred from homology"/>
<dbReference type="InterPro" id="IPR025110">
    <property type="entry name" value="AMP-bd_C"/>
</dbReference>
<dbReference type="PANTHER" id="PTHR43201:SF5">
    <property type="entry name" value="MEDIUM-CHAIN ACYL-COA LIGASE ACSF2, MITOCHONDRIAL"/>
    <property type="match status" value="1"/>
</dbReference>
<dbReference type="InterPro" id="IPR042099">
    <property type="entry name" value="ANL_N_sf"/>
</dbReference>
<dbReference type="Gene3D" id="3.40.50.12780">
    <property type="entry name" value="N-terminal domain of ligase-like"/>
    <property type="match status" value="1"/>
</dbReference>
<keyword evidence="3" id="KW-0433">Leucine-rich repeat</keyword>
<sequence>MDAAAAGCSVLDLFDATSGAAALRAPHGQPISFRQLVDFARGLDLSSLAGLDGDDRVAVALRDGVVAALAFLALPLACTFAPLSRSLRASEYAFEFDDLPAAAVLVHDDDGAEVFVAAAREASLPVVVAVVDTHGFFSVEPRARARAAARYGAAPAARAPIATALELAPGATVLNVMPLFHIHGLAANVLAALAAGACCVAAPGFAALGPAGVLDALRGVDGYSAVPTMHASLLDALAGDRTSSRVSYARNCSAALPPAVAARLEATFGCEAIATYAMTESMPIAANPRGRGRRLDTVGPASGPDVRLLAPHPSRDEVATGEVCVRGACVTAGYERRGDADPNAALFADGYLRTGDRGTLEADGHLVLDGRFKETINRGGEQLSPLAVENALASHAAVGSVVAFAAPHARLGEAVGVLVALRPGRVASLGDLRRHAARTLRDAHLPAALVVASGAPLGPTGKALRVGLAARLGLPTLESERATMGVFARRAAAAAPPETNAVAAAAPPETGTVVSVADVARRVLRTASEAALAPLRRPLSLADAAPRTNARLLCGRLLRRWHAVEADGVSVNPLAYLDLSGSGLAELPDAVGCLWALDALSVRNNRLAALPAAVGELALLRNLFADGNALEALPVELAQLRRLEALTLNENRLASLEGVLPPSLTALTVDENRLATFPAAGLDNLRILSLEDNALAELPPLPPRLATLSVDGNGLETLELPETIEVLRASRNAFEALPLAGLRRLRVLRVESSGLRALPGGLPDTLAELVVHENRLAALPRLPANLRILGAHKNRLERLPEDLPASLESLLVDTNRLTALPALGPNIETLIVNSNRLAALPANAFPRLRLLTADENEIRELPGELCATSTLEALHLNSNRLRSLPAAVGDLTNLATLNLEYNDLEALPARLPPNLRLLKLSYNDLSTLPPDLANLRYLKGLFLLGNPKLATIPPVTSALAWVDETCPADHLAGAVVRGRCDRAQPFANFHVRRSHRHCVVCFAIGGVGEWGLVLDAAKLDVDVCYLFDLERSSYTQNADALGAFLANLAGEYDAVSFLGSSQGAFGALRHASRATGAVVAFSPWRNDMAAFDAGVFSEFAPTTAPAKCVVGGRNARDVAVAGAIRERLGDAMAVYHVDSQEHGAAGLFPDRDELVGVVRGFLGDVVLKPG</sequence>
<dbReference type="InterPro" id="IPR032675">
    <property type="entry name" value="LRR_dom_sf"/>
</dbReference>
<dbReference type="InterPro" id="IPR003591">
    <property type="entry name" value="Leu-rich_rpt_typical-subtyp"/>
</dbReference>
<keyword evidence="8" id="KW-1185">Reference proteome</keyword>
<keyword evidence="4" id="KW-0677">Repeat</keyword>
<name>A0ABR1G6Y4_AURAN</name>
<evidence type="ECO:0000313" key="8">
    <source>
        <dbReference type="Proteomes" id="UP001363151"/>
    </source>
</evidence>
<evidence type="ECO:0000256" key="4">
    <source>
        <dbReference type="ARBA" id="ARBA00022737"/>
    </source>
</evidence>
<dbReference type="SMART" id="SM00364">
    <property type="entry name" value="LRR_BAC"/>
    <property type="match status" value="14"/>
</dbReference>
<dbReference type="Gene3D" id="3.30.300.30">
    <property type="match status" value="1"/>
</dbReference>
<reference evidence="7 8" key="1">
    <citation type="submission" date="2024-03" db="EMBL/GenBank/DDBJ databases">
        <title>Aureococcus anophagefferens CCMP1851 and Kratosvirus quantuckense: Draft genome of a second virus-susceptible host strain in the model system.</title>
        <authorList>
            <person name="Chase E."/>
            <person name="Truchon A.R."/>
            <person name="Schepens W."/>
            <person name="Wilhelm S.W."/>
        </authorList>
    </citation>
    <scope>NUCLEOTIDE SEQUENCE [LARGE SCALE GENOMIC DNA]</scope>
    <source>
        <strain evidence="7 8">CCMP1851</strain>
    </source>
</reference>
<comment type="similarity">
    <text evidence="1">Belongs to the ATP-dependent AMP-binding enzyme family.</text>
</comment>
<dbReference type="InterPro" id="IPR001611">
    <property type="entry name" value="Leu-rich_rpt"/>
</dbReference>
<dbReference type="SMART" id="SM00369">
    <property type="entry name" value="LRR_TYP"/>
    <property type="match status" value="9"/>
</dbReference>
<dbReference type="Pfam" id="PF00501">
    <property type="entry name" value="AMP-binding"/>
    <property type="match status" value="1"/>
</dbReference>
<dbReference type="PANTHER" id="PTHR43201">
    <property type="entry name" value="ACYL-COA SYNTHETASE"/>
    <property type="match status" value="1"/>
</dbReference>
<dbReference type="Pfam" id="PF13193">
    <property type="entry name" value="AMP-binding_C"/>
    <property type="match status" value="1"/>
</dbReference>
<evidence type="ECO:0000256" key="3">
    <source>
        <dbReference type="ARBA" id="ARBA00022614"/>
    </source>
</evidence>
<dbReference type="SUPFAM" id="SSF52058">
    <property type="entry name" value="L domain-like"/>
    <property type="match status" value="2"/>
</dbReference>
<accession>A0ABR1G6Y4</accession>
<comment type="caution">
    <text evidence="7">The sequence shown here is derived from an EMBL/GenBank/DDBJ whole genome shotgun (WGS) entry which is preliminary data.</text>
</comment>
<gene>
    <name evidence="7" type="ORF">SO694_00044159</name>
</gene>
<evidence type="ECO:0000259" key="6">
    <source>
        <dbReference type="Pfam" id="PF13193"/>
    </source>
</evidence>
<dbReference type="InterPro" id="IPR045851">
    <property type="entry name" value="AMP-bd_C_sf"/>
</dbReference>
<organism evidence="7 8">
    <name type="scientific">Aureococcus anophagefferens</name>
    <name type="common">Harmful bloom alga</name>
    <dbReference type="NCBI Taxonomy" id="44056"/>
    <lineage>
        <taxon>Eukaryota</taxon>
        <taxon>Sar</taxon>
        <taxon>Stramenopiles</taxon>
        <taxon>Ochrophyta</taxon>
        <taxon>Pelagophyceae</taxon>
        <taxon>Pelagomonadales</taxon>
        <taxon>Pelagomonadaceae</taxon>
        <taxon>Aureococcus</taxon>
    </lineage>
</organism>
<evidence type="ECO:0000259" key="5">
    <source>
        <dbReference type="Pfam" id="PF00501"/>
    </source>
</evidence>
<keyword evidence="2 7" id="KW-0436">Ligase</keyword>
<dbReference type="InterPro" id="IPR000873">
    <property type="entry name" value="AMP-dep_synth/lig_dom"/>
</dbReference>
<dbReference type="SUPFAM" id="SSF56801">
    <property type="entry name" value="Acetyl-CoA synthetase-like"/>
    <property type="match status" value="1"/>
</dbReference>
<feature type="domain" description="AMP-binding enzyme C-terminal" evidence="6">
    <location>
        <begin position="388"/>
        <end position="462"/>
    </location>
</feature>
<dbReference type="GO" id="GO:0016874">
    <property type="term" value="F:ligase activity"/>
    <property type="evidence" value="ECO:0007669"/>
    <property type="project" value="UniProtKB-KW"/>
</dbReference>
<feature type="domain" description="AMP-dependent synthetase/ligase" evidence="5">
    <location>
        <begin position="164"/>
        <end position="334"/>
    </location>
</feature>
<evidence type="ECO:0000256" key="2">
    <source>
        <dbReference type="ARBA" id="ARBA00022598"/>
    </source>
</evidence>
<dbReference type="EMBL" id="JBBJCI010000083">
    <property type="protein sequence ID" value="KAK7249066.1"/>
    <property type="molecule type" value="Genomic_DNA"/>
</dbReference>
<dbReference type="PROSITE" id="PS51450">
    <property type="entry name" value="LRR"/>
    <property type="match status" value="2"/>
</dbReference>
<dbReference type="Gene3D" id="3.80.10.10">
    <property type="entry name" value="Ribonuclease Inhibitor"/>
    <property type="match status" value="3"/>
</dbReference>
<dbReference type="Proteomes" id="UP001363151">
    <property type="component" value="Unassembled WGS sequence"/>
</dbReference>